<comment type="caution">
    <text evidence="2">The sequence shown here is derived from an EMBL/GenBank/DDBJ whole genome shotgun (WGS) entry which is preliminary data.</text>
</comment>
<dbReference type="Proteomes" id="UP000024533">
    <property type="component" value="Unassembled WGS sequence"/>
</dbReference>
<evidence type="ECO:0000313" key="2">
    <source>
        <dbReference type="EMBL" id="KDB26265.1"/>
    </source>
</evidence>
<dbReference type="EMBL" id="AOKY01000146">
    <property type="protein sequence ID" value="KDB26265.1"/>
    <property type="molecule type" value="Genomic_DNA"/>
</dbReference>
<keyword evidence="3" id="KW-1185">Reference proteome</keyword>
<organism evidence="2 3">
    <name type="scientific">Trichophyton interdigitale (strain MR816)</name>
    <dbReference type="NCBI Taxonomy" id="1215338"/>
    <lineage>
        <taxon>Eukaryota</taxon>
        <taxon>Fungi</taxon>
        <taxon>Dikarya</taxon>
        <taxon>Ascomycota</taxon>
        <taxon>Pezizomycotina</taxon>
        <taxon>Eurotiomycetes</taxon>
        <taxon>Eurotiomycetidae</taxon>
        <taxon>Onygenales</taxon>
        <taxon>Arthrodermataceae</taxon>
        <taxon>Trichophyton</taxon>
    </lineage>
</organism>
<sequence length="125" mass="13381">MHLFSLLVLSMAAVGLARPRPGDPENTGETAVYRGPTPFATVHAGHINCADGGDLSLIPFGESDSECTVLSTKPGNNADSLSTSIDMTCVTYNDDNCEEKVDTLIMKPSSCWNFSNSVKSFKCFI</sequence>
<dbReference type="OMA" id="HAGHINC"/>
<dbReference type="AlphaFoldDB" id="A0A059JEI5"/>
<feature type="chain" id="PRO_5001575427" evidence="1">
    <location>
        <begin position="18"/>
        <end position="125"/>
    </location>
</feature>
<accession>A0A059JEI5</accession>
<dbReference type="OrthoDB" id="4171423at2759"/>
<evidence type="ECO:0000256" key="1">
    <source>
        <dbReference type="SAM" id="SignalP"/>
    </source>
</evidence>
<reference evidence="2 3" key="1">
    <citation type="submission" date="2014-02" db="EMBL/GenBank/DDBJ databases">
        <title>The Genome Sequence of Trichophyton interdigitale MR816.</title>
        <authorList>
            <consortium name="The Broad Institute Genomics Platform"/>
            <person name="Cuomo C.A."/>
            <person name="White T.C."/>
            <person name="Graser Y."/>
            <person name="Martinez-Rossi N."/>
            <person name="Heitman J."/>
            <person name="Young S.K."/>
            <person name="Zeng Q."/>
            <person name="Gargeya S."/>
            <person name="Abouelleil A."/>
            <person name="Alvarado L."/>
            <person name="Chapman S.B."/>
            <person name="Gainer-Dewar J."/>
            <person name="Goldberg J."/>
            <person name="Griggs A."/>
            <person name="Gujja S."/>
            <person name="Hansen M."/>
            <person name="Howarth C."/>
            <person name="Imamovic A."/>
            <person name="Larimer J."/>
            <person name="Martinez D."/>
            <person name="Murphy C."/>
            <person name="Pearson M.D."/>
            <person name="Persinoti G."/>
            <person name="Poon T."/>
            <person name="Priest M."/>
            <person name="Roberts A.D."/>
            <person name="Saif S."/>
            <person name="Shea T.D."/>
            <person name="Sykes S.N."/>
            <person name="Wortman J."/>
            <person name="Nusbaum C."/>
            <person name="Birren B."/>
        </authorList>
    </citation>
    <scope>NUCLEOTIDE SEQUENCE [LARGE SCALE GENOMIC DNA]</scope>
    <source>
        <strain evidence="2 3">MR816</strain>
    </source>
</reference>
<protein>
    <submittedName>
        <fullName evidence="2">Uncharacterized protein</fullName>
    </submittedName>
</protein>
<name>A0A059JEI5_TRIIM</name>
<dbReference type="HOGENOM" id="CLU_2084305_0_0_1"/>
<proteinExistence type="predicted"/>
<evidence type="ECO:0000313" key="3">
    <source>
        <dbReference type="Proteomes" id="UP000024533"/>
    </source>
</evidence>
<keyword evidence="1" id="KW-0732">Signal</keyword>
<feature type="signal peptide" evidence="1">
    <location>
        <begin position="1"/>
        <end position="17"/>
    </location>
</feature>
<gene>
    <name evidence="2" type="ORF">H109_01937</name>
</gene>